<gene>
    <name evidence="2" type="ORF">CDAR_597081</name>
</gene>
<dbReference type="Proteomes" id="UP001054837">
    <property type="component" value="Unassembled WGS sequence"/>
</dbReference>
<protein>
    <submittedName>
        <fullName evidence="2">Uncharacterized protein</fullName>
    </submittedName>
</protein>
<keyword evidence="3" id="KW-1185">Reference proteome</keyword>
<organism evidence="2 3">
    <name type="scientific">Caerostris darwini</name>
    <dbReference type="NCBI Taxonomy" id="1538125"/>
    <lineage>
        <taxon>Eukaryota</taxon>
        <taxon>Metazoa</taxon>
        <taxon>Ecdysozoa</taxon>
        <taxon>Arthropoda</taxon>
        <taxon>Chelicerata</taxon>
        <taxon>Arachnida</taxon>
        <taxon>Araneae</taxon>
        <taxon>Araneomorphae</taxon>
        <taxon>Entelegynae</taxon>
        <taxon>Araneoidea</taxon>
        <taxon>Araneidae</taxon>
        <taxon>Caerostris</taxon>
    </lineage>
</organism>
<comment type="caution">
    <text evidence="2">The sequence shown here is derived from an EMBL/GenBank/DDBJ whole genome shotgun (WGS) entry which is preliminary data.</text>
</comment>
<evidence type="ECO:0000313" key="3">
    <source>
        <dbReference type="Proteomes" id="UP001054837"/>
    </source>
</evidence>
<name>A0AAV4U2H2_9ARAC</name>
<evidence type="ECO:0000313" key="2">
    <source>
        <dbReference type="EMBL" id="GIY51932.1"/>
    </source>
</evidence>
<dbReference type="AlphaFoldDB" id="A0AAV4U2H2"/>
<reference evidence="2 3" key="1">
    <citation type="submission" date="2021-06" db="EMBL/GenBank/DDBJ databases">
        <title>Caerostris darwini draft genome.</title>
        <authorList>
            <person name="Kono N."/>
            <person name="Arakawa K."/>
        </authorList>
    </citation>
    <scope>NUCLEOTIDE SEQUENCE [LARGE SCALE GENOMIC DNA]</scope>
</reference>
<evidence type="ECO:0000256" key="1">
    <source>
        <dbReference type="SAM" id="MobiDB-lite"/>
    </source>
</evidence>
<sequence>MEAPPHLPALISPPGGGGGGGIIKENWIDGESGGLHRPCPSESGQLRRKVNVSNLCMHNELSNLKNRDQINPTSRPEVDKYKHSTKFRDSLLLTNAFSASGKEQTQSNMGRERCSRHVRFKLRCPLALVGFCLEQLAARSQRPAS</sequence>
<proteinExistence type="predicted"/>
<feature type="region of interest" description="Disordered" evidence="1">
    <location>
        <begin position="1"/>
        <end position="26"/>
    </location>
</feature>
<dbReference type="EMBL" id="BPLQ01010622">
    <property type="protein sequence ID" value="GIY51932.1"/>
    <property type="molecule type" value="Genomic_DNA"/>
</dbReference>
<accession>A0AAV4U2H2</accession>